<dbReference type="PANTHER" id="PTHR30204:SF96">
    <property type="entry name" value="CHROMOSOME-ANCHORING PROTEIN RACA"/>
    <property type="match status" value="1"/>
</dbReference>
<dbReference type="GO" id="GO:0003700">
    <property type="term" value="F:DNA-binding transcription factor activity"/>
    <property type="evidence" value="ECO:0007669"/>
    <property type="project" value="InterPro"/>
</dbReference>
<dbReference type="InterPro" id="IPR013216">
    <property type="entry name" value="Methyltransf_11"/>
</dbReference>
<dbReference type="PATRIC" id="fig|1410657.5.peg.2190"/>
<dbReference type="PANTHER" id="PTHR30204">
    <property type="entry name" value="REDOX-CYCLING DRUG-SENSING TRANSCRIPTIONAL ACTIVATOR SOXR"/>
    <property type="match status" value="1"/>
</dbReference>
<dbReference type="InterPro" id="IPR009061">
    <property type="entry name" value="DNA-bd_dom_put_sf"/>
</dbReference>
<keyword evidence="4" id="KW-1185">Reference proteome</keyword>
<reference evidence="3 4" key="1">
    <citation type="journal article" date="2015" name="Genome Announc.">
        <title>Expanding the biotechnology potential of lactobacilli through comparative genomics of 213 strains and associated genera.</title>
        <authorList>
            <person name="Sun Z."/>
            <person name="Harris H.M."/>
            <person name="McCann A."/>
            <person name="Guo C."/>
            <person name="Argimon S."/>
            <person name="Zhang W."/>
            <person name="Yang X."/>
            <person name="Jeffery I.B."/>
            <person name="Cooney J.C."/>
            <person name="Kagawa T.F."/>
            <person name="Liu W."/>
            <person name="Song Y."/>
            <person name="Salvetti E."/>
            <person name="Wrobel A."/>
            <person name="Rasinkangas P."/>
            <person name="Parkhill J."/>
            <person name="Rea M.C."/>
            <person name="O'Sullivan O."/>
            <person name="Ritari J."/>
            <person name="Douillard F.P."/>
            <person name="Paul Ross R."/>
            <person name="Yang R."/>
            <person name="Briner A.E."/>
            <person name="Felis G.E."/>
            <person name="de Vos W.M."/>
            <person name="Barrangou R."/>
            <person name="Klaenhammer T.R."/>
            <person name="Caufield P.W."/>
            <person name="Cui Y."/>
            <person name="Zhang H."/>
            <person name="O'Toole P.W."/>
        </authorList>
    </citation>
    <scope>NUCLEOTIDE SEQUENCE [LARGE SCALE GENOMIC DNA]</scope>
    <source>
        <strain evidence="3 4">DSM 20405</strain>
    </source>
</reference>
<dbReference type="Proteomes" id="UP000051841">
    <property type="component" value="Unassembled WGS sequence"/>
</dbReference>
<dbReference type="PRINTS" id="PR00040">
    <property type="entry name" value="HTHMERR"/>
</dbReference>
<dbReference type="Pfam" id="PF08241">
    <property type="entry name" value="Methyltransf_11"/>
    <property type="match status" value="1"/>
</dbReference>
<dbReference type="InterPro" id="IPR047057">
    <property type="entry name" value="MerR_fam"/>
</dbReference>
<dbReference type="GO" id="GO:0003677">
    <property type="term" value="F:DNA binding"/>
    <property type="evidence" value="ECO:0007669"/>
    <property type="project" value="UniProtKB-KW"/>
</dbReference>
<comment type="caution">
    <text evidence="3">The sequence shown here is derived from an EMBL/GenBank/DDBJ whole genome shotgun (WGS) entry which is preliminary data.</text>
</comment>
<feature type="domain" description="HTH merR-type" evidence="2">
    <location>
        <begin position="5"/>
        <end position="75"/>
    </location>
</feature>
<dbReference type="GO" id="GO:0008757">
    <property type="term" value="F:S-adenosylmethionine-dependent methyltransferase activity"/>
    <property type="evidence" value="ECO:0007669"/>
    <property type="project" value="InterPro"/>
</dbReference>
<gene>
    <name evidence="3" type="ORF">IV49_GL002120</name>
</gene>
<proteinExistence type="predicted"/>
<dbReference type="CDD" id="cd01106">
    <property type="entry name" value="HTH_TipAL-Mta"/>
    <property type="match status" value="1"/>
</dbReference>
<dbReference type="RefSeq" id="WP_031589101.1">
    <property type="nucleotide sequence ID" value="NZ_JNKN01000009.1"/>
</dbReference>
<sequence>MEKKYYTTGQFAKMANVSNRTIRYYDKQGLLKPHHISEKGYRYYSDDDFVKLQQILSLKNLGFSLEEIFSMTLRNDVSSLKESFSLQKKMIHKKIQHYEAILSSIEEVDEYLNEHDHLEWNKLVHLISLSQAGDDIVEQYRNASNVEIRIRLHEKYSTSKVSWFTWLFDQYDIMHHKNILELGCGNGQLWIENKDKIPLTSNILLTDVSKGMLEDARSNLFTIGNIDYKKMNCEHLLLEDESVDLIIANHMLFYVEDVNQALKEIKRVLSKGGLFVCSTYGSHHMKEITDLVKSFNQKINLSKNKLYEKFGLENGKEILSQYFDDVEMHRHEDSLEVTDSDDLTNYILSCHGNQLEYISKDYESFLRMIHNKMKQTGKMHITKEAGCFICRKSFD</sequence>
<dbReference type="AlphaFoldDB" id="A0A0R2HKY9"/>
<evidence type="ECO:0000256" key="1">
    <source>
        <dbReference type="ARBA" id="ARBA00023125"/>
    </source>
</evidence>
<protein>
    <submittedName>
        <fullName evidence="3">Transcriptional regulator</fullName>
    </submittedName>
</protein>
<evidence type="ECO:0000313" key="3">
    <source>
        <dbReference type="EMBL" id="KRN50471.1"/>
    </source>
</evidence>
<dbReference type="EMBL" id="JQBL01000009">
    <property type="protein sequence ID" value="KRN50471.1"/>
    <property type="molecule type" value="Genomic_DNA"/>
</dbReference>
<dbReference type="Gene3D" id="1.10.1660.10">
    <property type="match status" value="1"/>
</dbReference>
<keyword evidence="1" id="KW-0238">DNA-binding</keyword>
<dbReference type="CDD" id="cd02440">
    <property type="entry name" value="AdoMet_MTases"/>
    <property type="match status" value="1"/>
</dbReference>
<dbReference type="PROSITE" id="PS50937">
    <property type="entry name" value="HTH_MERR_2"/>
    <property type="match status" value="1"/>
</dbReference>
<dbReference type="SMART" id="SM00422">
    <property type="entry name" value="HTH_MERR"/>
    <property type="match status" value="1"/>
</dbReference>
<dbReference type="Gene3D" id="3.40.50.150">
    <property type="entry name" value="Vaccinia Virus protein VP39"/>
    <property type="match status" value="1"/>
</dbReference>
<dbReference type="SUPFAM" id="SSF46955">
    <property type="entry name" value="Putative DNA-binding domain"/>
    <property type="match status" value="1"/>
</dbReference>
<evidence type="ECO:0000313" key="4">
    <source>
        <dbReference type="Proteomes" id="UP000051841"/>
    </source>
</evidence>
<dbReference type="Pfam" id="PF13411">
    <property type="entry name" value="MerR_1"/>
    <property type="match status" value="1"/>
</dbReference>
<dbReference type="InterPro" id="IPR000551">
    <property type="entry name" value="MerR-type_HTH_dom"/>
</dbReference>
<name>A0A0R2HKY9_9FIRM</name>
<organism evidence="3 4">
    <name type="scientific">Kandleria vitulina DSM 20405</name>
    <dbReference type="NCBI Taxonomy" id="1410657"/>
    <lineage>
        <taxon>Bacteria</taxon>
        <taxon>Bacillati</taxon>
        <taxon>Bacillota</taxon>
        <taxon>Erysipelotrichia</taxon>
        <taxon>Erysipelotrichales</taxon>
        <taxon>Coprobacillaceae</taxon>
        <taxon>Kandleria</taxon>
    </lineage>
</organism>
<dbReference type="SUPFAM" id="SSF53335">
    <property type="entry name" value="S-adenosyl-L-methionine-dependent methyltransferases"/>
    <property type="match status" value="1"/>
</dbReference>
<dbReference type="PROSITE" id="PS00552">
    <property type="entry name" value="HTH_MERR_1"/>
    <property type="match status" value="1"/>
</dbReference>
<dbReference type="InterPro" id="IPR029063">
    <property type="entry name" value="SAM-dependent_MTases_sf"/>
</dbReference>
<accession>A0A0R2HKY9</accession>
<evidence type="ECO:0000259" key="2">
    <source>
        <dbReference type="PROSITE" id="PS50937"/>
    </source>
</evidence>